<dbReference type="EMBL" id="BARX01000012">
    <property type="protein sequence ID" value="GAD02005.1"/>
    <property type="molecule type" value="Genomic_DNA"/>
</dbReference>
<sequence length="53" mass="6385">MFINNRFIFDLTGFEYDWLCTFMVQIKRAKLNAALKWHIAIALFRLSIPSYKK</sequence>
<name>R9PKZ0_AGAAL</name>
<evidence type="ECO:0000313" key="1">
    <source>
        <dbReference type="EMBL" id="GAD02005.1"/>
    </source>
</evidence>
<dbReference type="STRING" id="1331007.AALB_2085"/>
<proteinExistence type="predicted"/>
<gene>
    <name evidence="1" type="ORF">AALB_2085</name>
</gene>
<reference evidence="1" key="1">
    <citation type="journal article" date="2013" name="Genome Announc.">
        <title>Draft Genome Sequence of Agarivorans albus Strain MKT 106T, an Agarolytic Marine Bacterium.</title>
        <authorList>
            <person name="Yasuike M."/>
            <person name="Nakamura Y."/>
            <person name="Kai W."/>
            <person name="Fujiwara A."/>
            <person name="Fukui Y."/>
            <person name="Satomi M."/>
            <person name="Sano M."/>
        </authorList>
    </citation>
    <scope>NUCLEOTIDE SEQUENCE [LARGE SCALE GENOMIC DNA]</scope>
</reference>
<protein>
    <submittedName>
        <fullName evidence="1">Uncharacterized protein</fullName>
    </submittedName>
</protein>
<keyword evidence="2" id="KW-1185">Reference proteome</keyword>
<accession>R9PKZ0</accession>
<evidence type="ECO:0000313" key="2">
    <source>
        <dbReference type="Proteomes" id="UP000014461"/>
    </source>
</evidence>
<comment type="caution">
    <text evidence="1">The sequence shown here is derived from an EMBL/GenBank/DDBJ whole genome shotgun (WGS) entry which is preliminary data.</text>
</comment>
<dbReference type="Proteomes" id="UP000014461">
    <property type="component" value="Unassembled WGS sequence"/>
</dbReference>
<dbReference type="AlphaFoldDB" id="R9PKZ0"/>
<organism evidence="1 2">
    <name type="scientific">Agarivorans albus MKT 106</name>
    <dbReference type="NCBI Taxonomy" id="1331007"/>
    <lineage>
        <taxon>Bacteria</taxon>
        <taxon>Pseudomonadati</taxon>
        <taxon>Pseudomonadota</taxon>
        <taxon>Gammaproteobacteria</taxon>
        <taxon>Alteromonadales</taxon>
        <taxon>Alteromonadaceae</taxon>
        <taxon>Agarivorans</taxon>
    </lineage>
</organism>